<dbReference type="PROSITE" id="PS51729">
    <property type="entry name" value="GNAT_YJDJ"/>
    <property type="match status" value="1"/>
</dbReference>
<evidence type="ECO:0000313" key="2">
    <source>
        <dbReference type="EMBL" id="SFP03882.1"/>
    </source>
</evidence>
<dbReference type="PANTHER" id="PTHR31435:SF10">
    <property type="entry name" value="BSR4717 PROTEIN"/>
    <property type="match status" value="1"/>
</dbReference>
<dbReference type="InterPro" id="IPR031165">
    <property type="entry name" value="GNAT_YJDJ"/>
</dbReference>
<feature type="domain" description="N-acetyltransferase" evidence="1">
    <location>
        <begin position="6"/>
        <end position="92"/>
    </location>
</feature>
<dbReference type="AlphaFoldDB" id="A0A1I5M2V1"/>
<dbReference type="InterPro" id="IPR045057">
    <property type="entry name" value="Gcn5-rel_NAT"/>
</dbReference>
<dbReference type="Gene3D" id="3.40.630.30">
    <property type="match status" value="1"/>
</dbReference>
<keyword evidence="3" id="KW-1185">Reference proteome</keyword>
<name>A0A1I5M2V1_9BACT</name>
<dbReference type="InterPro" id="IPR016181">
    <property type="entry name" value="Acyl_CoA_acyltransferase"/>
</dbReference>
<dbReference type="Proteomes" id="UP000199306">
    <property type="component" value="Unassembled WGS sequence"/>
</dbReference>
<dbReference type="PANTHER" id="PTHR31435">
    <property type="entry name" value="PROTEIN NATD1"/>
    <property type="match status" value="1"/>
</dbReference>
<dbReference type="EMBL" id="FOXH01000001">
    <property type="protein sequence ID" value="SFP03882.1"/>
    <property type="molecule type" value="Genomic_DNA"/>
</dbReference>
<proteinExistence type="predicted"/>
<gene>
    <name evidence="2" type="ORF">SAMN04515674_101100</name>
</gene>
<dbReference type="STRING" id="1079859.SAMN04515674_101100"/>
<dbReference type="SUPFAM" id="SSF55729">
    <property type="entry name" value="Acyl-CoA N-acyltransferases (Nat)"/>
    <property type="match status" value="1"/>
</dbReference>
<sequence length="92" mass="10481">MNNQIINNTENNRFELSLDNGDTAFVEYSLREDKIAFLHTEVPAAYEGKGIAAALAKYVLEYAKSNHLRVIPICPYIKAYIQRHPDSIETTH</sequence>
<evidence type="ECO:0000313" key="3">
    <source>
        <dbReference type="Proteomes" id="UP000199306"/>
    </source>
</evidence>
<protein>
    <recommendedName>
        <fullName evidence="1">N-acetyltransferase domain-containing protein</fullName>
    </recommendedName>
</protein>
<accession>A0A1I5M2V1</accession>
<dbReference type="OrthoDB" id="9793389at2"/>
<dbReference type="Pfam" id="PF14542">
    <property type="entry name" value="Acetyltransf_CG"/>
    <property type="match status" value="1"/>
</dbReference>
<reference evidence="2 3" key="1">
    <citation type="submission" date="2016-10" db="EMBL/GenBank/DDBJ databases">
        <authorList>
            <person name="de Groot N.N."/>
        </authorList>
    </citation>
    <scope>NUCLEOTIDE SEQUENCE [LARGE SCALE GENOMIC DNA]</scope>
    <source>
        <strain evidence="3">E92,LMG 26720,CCM 7988</strain>
    </source>
</reference>
<organism evidence="2 3">
    <name type="scientific">Pseudarcicella hirudinis</name>
    <dbReference type="NCBI Taxonomy" id="1079859"/>
    <lineage>
        <taxon>Bacteria</taxon>
        <taxon>Pseudomonadati</taxon>
        <taxon>Bacteroidota</taxon>
        <taxon>Cytophagia</taxon>
        <taxon>Cytophagales</taxon>
        <taxon>Flectobacillaceae</taxon>
        <taxon>Pseudarcicella</taxon>
    </lineage>
</organism>
<dbReference type="RefSeq" id="WP_092010506.1">
    <property type="nucleotide sequence ID" value="NZ_FOXH01000001.1"/>
</dbReference>
<evidence type="ECO:0000259" key="1">
    <source>
        <dbReference type="PROSITE" id="PS51729"/>
    </source>
</evidence>